<evidence type="ECO:0000313" key="1">
    <source>
        <dbReference type="EnsemblPlants" id="MELO3C020259.2.1"/>
    </source>
</evidence>
<dbReference type="AlphaFoldDB" id="A0A9I9DLJ3"/>
<accession>A0A9I9DLJ3</accession>
<protein>
    <submittedName>
        <fullName evidence="1">Uncharacterized protein</fullName>
    </submittedName>
</protein>
<organism evidence="1">
    <name type="scientific">Cucumis melo</name>
    <name type="common">Muskmelon</name>
    <dbReference type="NCBI Taxonomy" id="3656"/>
    <lineage>
        <taxon>Eukaryota</taxon>
        <taxon>Viridiplantae</taxon>
        <taxon>Streptophyta</taxon>
        <taxon>Embryophyta</taxon>
        <taxon>Tracheophyta</taxon>
        <taxon>Spermatophyta</taxon>
        <taxon>Magnoliopsida</taxon>
        <taxon>eudicotyledons</taxon>
        <taxon>Gunneridae</taxon>
        <taxon>Pentapetalae</taxon>
        <taxon>rosids</taxon>
        <taxon>fabids</taxon>
        <taxon>Cucurbitales</taxon>
        <taxon>Cucurbitaceae</taxon>
        <taxon>Benincaseae</taxon>
        <taxon>Cucumis</taxon>
    </lineage>
</organism>
<dbReference type="EnsemblPlants" id="MELO3C020259.2.1">
    <property type="protein sequence ID" value="MELO3C020259.2.1"/>
    <property type="gene ID" value="MELO3C020259.2"/>
</dbReference>
<name>A0A9I9DLJ3_CUCME</name>
<sequence length="81" mass="8984">MWQGHDTASNKVCAQMVRMTCEKEVTVMLCAQHNACKARNGRAGYVAMMRALPLPMRLARVMYLALAMLANGKTPRPCARS</sequence>
<proteinExistence type="predicted"/>
<reference evidence="1" key="1">
    <citation type="submission" date="2023-03" db="UniProtKB">
        <authorList>
            <consortium name="EnsemblPlants"/>
        </authorList>
    </citation>
    <scope>IDENTIFICATION</scope>
</reference>
<dbReference type="Gramene" id="MELO3C020259.2.1">
    <property type="protein sequence ID" value="MELO3C020259.2.1"/>
    <property type="gene ID" value="MELO3C020259.2"/>
</dbReference>